<evidence type="ECO:0000313" key="5">
    <source>
        <dbReference type="EMBL" id="KAG1346401.1"/>
    </source>
</evidence>
<evidence type="ECO:0000256" key="1">
    <source>
        <dbReference type="ARBA" id="ARBA00007926"/>
    </source>
</evidence>
<dbReference type="GO" id="GO:0005840">
    <property type="term" value="C:ribosome"/>
    <property type="evidence" value="ECO:0007669"/>
    <property type="project" value="UniProtKB-KW"/>
</dbReference>
<dbReference type="Gene3D" id="3.30.390.110">
    <property type="match status" value="1"/>
</dbReference>
<evidence type="ECO:0000313" key="6">
    <source>
        <dbReference type="Proteomes" id="UP000797356"/>
    </source>
</evidence>
<evidence type="ECO:0000259" key="4">
    <source>
        <dbReference type="Pfam" id="PF01778"/>
    </source>
</evidence>
<dbReference type="PANTHER" id="PTHR33697:SF1">
    <property type="entry name" value="TUDOR_PWWP_MBT SUPERFAMILY PROTEIN"/>
    <property type="match status" value="1"/>
</dbReference>
<keyword evidence="2 5" id="KW-0689">Ribosomal protein</keyword>
<keyword evidence="3" id="KW-0687">Ribonucleoprotein</keyword>
<comment type="similarity">
    <text evidence="1">Belongs to the eukaryotic ribosomal protein eL28 family.</text>
</comment>
<dbReference type="PANTHER" id="PTHR33697">
    <property type="entry name" value="T17B22.17 PROTEIN-RELATED"/>
    <property type="match status" value="1"/>
</dbReference>
<dbReference type="InterPro" id="IPR029004">
    <property type="entry name" value="Ribosomal_eL28/Mak16"/>
</dbReference>
<sequence length="976" mass="108921">MHQLGDWFGSAVGMDRGGLAGYSVGMSYQQNACFHRDLELPLSFLEGKMGACIQVFMFEVEGCSGFFLTVFMEVYRDWYNIEKSKRVKAFRCGEYDECIERAKASAVCSKKKPANAGKYVRREDAILHALEIEKAYFSNRNQIKSAMNNSMAKTNSLVMQSKNMLGLNKQPSYAARKLSVLDENSGQELSQSVLSFEQPNNRTAGDMQFVPKKRWRTPNDSEDDATEGIKRMRDLQEIGLGVVSKRKPNIDVQPKVYNELAFVNNASLSEANIDNDFSSTFHINSRKDSCSSVKQKQSHVVLPYENSRKKNHHSPLTKVRKGTRVIIPSYCHWSGGFMGHSSLQGETRKKLVAPKSTTKKGEFSVVTDNSPDCSGTSCEEALLDDCENTCNTVDGTHLQSEIKDGELSSMLEFIDDDCSDGLIDIPLFMEDNIDGDKHYNHCSQDRVISQLSEGLGESGFAGSGTHVNHIRQRIDKKSSERYPNGKKNLKYLRLNQSIDSESFGSRADRFEYSLKEKMHKDRLFVGSECKTGNNSYEESMTSDNCGQLVKFESVADVGDVPQVQTPNFTRLSCMNDVGPNFASEQAVQSAEMVNKLSNSLSFTRDIDAPFTVPVSTVPPRQSFANHQVHLLAFSRHQVPKPVRSLLMDSLLFDVELNVQASYQGPHVPLVSLMSKLNGKPIVGHPISVEALQDGAAVALVTRNGRCPITSNIDRSLKNRIGMIDKLQPKEYTTQSCLNIQGKKANHIKVKSPLMKKKSSKKKKSGFSPRKIRRLSSIAVDQKYKQEERKPMVEKIKGPAVACVPLRLVFSRINEALSCSTIAGLGNFEMASVPGPLIWEIVKRNNAFLVKQFGNGNAMVQFSKEPNNLYNVNSYKHSGLANKKTVSIQPGGKDLSVVLATSKTKKQNKPGNLYNRSVMKKEFRKMAKAVKNQVTDNYYRPDLTKAALARLSAVHRSLKVAKSGVKKRNRQAVKVKY</sequence>
<evidence type="ECO:0000256" key="2">
    <source>
        <dbReference type="ARBA" id="ARBA00022980"/>
    </source>
</evidence>
<name>A0A8K0N2B9_COCNU</name>
<gene>
    <name evidence="5" type="ORF">COCNU_06G002300</name>
</gene>
<comment type="caution">
    <text evidence="5">The sequence shown here is derived from an EMBL/GenBank/DDBJ whole genome shotgun (WGS) entry which is preliminary data.</text>
</comment>
<evidence type="ECO:0000256" key="3">
    <source>
        <dbReference type="ARBA" id="ARBA00023274"/>
    </source>
</evidence>
<dbReference type="OrthoDB" id="607790at2759"/>
<dbReference type="AlphaFoldDB" id="A0A8K0N2B9"/>
<dbReference type="Proteomes" id="UP000797356">
    <property type="component" value="Chromosome 6"/>
</dbReference>
<proteinExistence type="inferred from homology"/>
<keyword evidence="6" id="KW-1185">Reference proteome</keyword>
<protein>
    <submittedName>
        <fullName evidence="5">Putative 60S ribosomal protein L28-2</fullName>
    </submittedName>
</protein>
<dbReference type="EMBL" id="CM017877">
    <property type="protein sequence ID" value="KAG1346401.1"/>
    <property type="molecule type" value="Genomic_DNA"/>
</dbReference>
<reference evidence="5" key="1">
    <citation type="journal article" date="2017" name="Gigascience">
        <title>The genome draft of coconut (Cocos nucifera).</title>
        <authorList>
            <person name="Xiao Y."/>
            <person name="Xu P."/>
            <person name="Fan H."/>
            <person name="Baudouin L."/>
            <person name="Xia W."/>
            <person name="Bocs S."/>
            <person name="Xu J."/>
            <person name="Li Q."/>
            <person name="Guo A."/>
            <person name="Zhou L."/>
            <person name="Li J."/>
            <person name="Wu Y."/>
            <person name="Ma Z."/>
            <person name="Armero A."/>
            <person name="Issali A.E."/>
            <person name="Liu N."/>
            <person name="Peng M."/>
            <person name="Yang Y."/>
        </authorList>
    </citation>
    <scope>NUCLEOTIDE SEQUENCE</scope>
    <source>
        <tissue evidence="5">Spear leaf of Hainan Tall coconut</tissue>
    </source>
</reference>
<reference evidence="5" key="2">
    <citation type="submission" date="2019-07" db="EMBL/GenBank/DDBJ databases">
        <authorList>
            <person name="Yang Y."/>
            <person name="Bocs S."/>
            <person name="Baudouin L."/>
        </authorList>
    </citation>
    <scope>NUCLEOTIDE SEQUENCE</scope>
    <source>
        <tissue evidence="5">Spear leaf of Hainan Tall coconut</tissue>
    </source>
</reference>
<dbReference type="Pfam" id="PF01778">
    <property type="entry name" value="Ribosomal_L28e"/>
    <property type="match status" value="1"/>
</dbReference>
<dbReference type="InterPro" id="IPR044679">
    <property type="entry name" value="PWWP2-like"/>
</dbReference>
<organism evidence="5 6">
    <name type="scientific">Cocos nucifera</name>
    <name type="common">Coconut palm</name>
    <dbReference type="NCBI Taxonomy" id="13894"/>
    <lineage>
        <taxon>Eukaryota</taxon>
        <taxon>Viridiplantae</taxon>
        <taxon>Streptophyta</taxon>
        <taxon>Embryophyta</taxon>
        <taxon>Tracheophyta</taxon>
        <taxon>Spermatophyta</taxon>
        <taxon>Magnoliopsida</taxon>
        <taxon>Liliopsida</taxon>
        <taxon>Arecaceae</taxon>
        <taxon>Arecoideae</taxon>
        <taxon>Cocoseae</taxon>
        <taxon>Attaleinae</taxon>
        <taxon>Cocos</taxon>
    </lineage>
</organism>
<dbReference type="GO" id="GO:1990904">
    <property type="term" value="C:ribonucleoprotein complex"/>
    <property type="evidence" value="ECO:0007669"/>
    <property type="project" value="UniProtKB-KW"/>
</dbReference>
<accession>A0A8K0N2B9</accession>
<feature type="domain" description="Ribosomal eL28/Mak16" evidence="4">
    <location>
        <begin position="836"/>
        <end position="956"/>
    </location>
</feature>
<dbReference type="FunFam" id="3.30.390.110:FF:000002">
    <property type="entry name" value="60S ribosomal protein L28"/>
    <property type="match status" value="1"/>
</dbReference>